<dbReference type="EMBL" id="MBFT01000589">
    <property type="protein sequence ID" value="PVU88953.1"/>
    <property type="molecule type" value="Genomic_DNA"/>
</dbReference>
<comment type="caution">
    <text evidence="2">The sequence shown here is derived from an EMBL/GenBank/DDBJ whole genome shotgun (WGS) entry which is preliminary data.</text>
</comment>
<accession>A0A2T9Y9E3</accession>
<name>A0A2T9Y9E3_9FUNG</name>
<proteinExistence type="predicted"/>
<reference evidence="2 5" key="1">
    <citation type="journal article" date="2018" name="MBio">
        <title>Comparative Genomics Reveals the Core Gene Toolbox for the Fungus-Insect Symbiosis.</title>
        <authorList>
            <person name="Wang Y."/>
            <person name="Stata M."/>
            <person name="Wang W."/>
            <person name="Stajich J.E."/>
            <person name="White M.M."/>
            <person name="Moncalvo J.M."/>
        </authorList>
    </citation>
    <scope>NUCLEOTIDE SEQUENCE [LARGE SCALE GENOMIC DNA]</scope>
    <source>
        <strain evidence="2 5">AUS-77-4</strain>
    </source>
</reference>
<organism evidence="2 5">
    <name type="scientific">Furculomyces boomerangus</name>
    <dbReference type="NCBI Taxonomy" id="61424"/>
    <lineage>
        <taxon>Eukaryota</taxon>
        <taxon>Fungi</taxon>
        <taxon>Fungi incertae sedis</taxon>
        <taxon>Zoopagomycota</taxon>
        <taxon>Kickxellomycotina</taxon>
        <taxon>Harpellomycetes</taxon>
        <taxon>Harpellales</taxon>
        <taxon>Harpellaceae</taxon>
        <taxon>Furculomyces</taxon>
    </lineage>
</organism>
<feature type="region of interest" description="Disordered" evidence="1">
    <location>
        <begin position="39"/>
        <end position="65"/>
    </location>
</feature>
<evidence type="ECO:0000313" key="2">
    <source>
        <dbReference type="EMBL" id="PVU88953.1"/>
    </source>
</evidence>
<dbReference type="AlphaFoldDB" id="A0A2T9Y9E3"/>
<feature type="region of interest" description="Disordered" evidence="1">
    <location>
        <begin position="92"/>
        <end position="116"/>
    </location>
</feature>
<evidence type="ECO:0000256" key="1">
    <source>
        <dbReference type="SAM" id="MobiDB-lite"/>
    </source>
</evidence>
<protein>
    <submittedName>
        <fullName evidence="2">Uncharacterized protein</fullName>
    </submittedName>
</protein>
<evidence type="ECO:0000313" key="4">
    <source>
        <dbReference type="EMBL" id="PVU93015.1"/>
    </source>
</evidence>
<keyword evidence="5" id="KW-1185">Reference proteome</keyword>
<dbReference type="Proteomes" id="UP000245699">
    <property type="component" value="Unassembled WGS sequence"/>
</dbReference>
<dbReference type="EMBL" id="MBFT01000442">
    <property type="protein sequence ID" value="PVU91105.1"/>
    <property type="molecule type" value="Genomic_DNA"/>
</dbReference>
<feature type="compositionally biased region" description="Basic residues" evidence="1">
    <location>
        <begin position="95"/>
        <end position="104"/>
    </location>
</feature>
<sequence>MSSQLARKAIESLFVEEDKPVELSPSQLKRIERKRINTLRKATKSPGTLKPKKKRENKSLQNSISRIIGASKQTELEKKAWKKIGIIEESQKNGKIAKARHLEKRKPNFLDYSDSD</sequence>
<gene>
    <name evidence="4" type="ORF">BB559_003500</name>
    <name evidence="3" type="ORF">BB559_004304</name>
    <name evidence="2" type="ORF">BB559_005301</name>
</gene>
<evidence type="ECO:0000313" key="3">
    <source>
        <dbReference type="EMBL" id="PVU91105.1"/>
    </source>
</evidence>
<evidence type="ECO:0000313" key="5">
    <source>
        <dbReference type="Proteomes" id="UP000245699"/>
    </source>
</evidence>
<dbReference type="EMBL" id="MBFT01000338">
    <property type="protein sequence ID" value="PVU93015.1"/>
    <property type="molecule type" value="Genomic_DNA"/>
</dbReference>